<dbReference type="Pfam" id="PF07734">
    <property type="entry name" value="FBA_1"/>
    <property type="match status" value="1"/>
</dbReference>
<dbReference type="InterPro" id="IPR015915">
    <property type="entry name" value="Kelch-typ_b-propeller"/>
</dbReference>
<dbReference type="PANTHER" id="PTHR31672:SF13">
    <property type="entry name" value="F-BOX PROTEIN CPR30-LIKE"/>
    <property type="match status" value="1"/>
</dbReference>
<evidence type="ECO:0000259" key="1">
    <source>
        <dbReference type="Pfam" id="PF00646"/>
    </source>
</evidence>
<dbReference type="InterPro" id="IPR036047">
    <property type="entry name" value="F-box-like_dom_sf"/>
</dbReference>
<dbReference type="Proteomes" id="UP001157418">
    <property type="component" value="Unassembled WGS sequence"/>
</dbReference>
<dbReference type="CDD" id="cd22157">
    <property type="entry name" value="F-box_AtFBW1-like"/>
    <property type="match status" value="1"/>
</dbReference>
<evidence type="ECO:0000313" key="3">
    <source>
        <dbReference type="EMBL" id="CAH1419911.1"/>
    </source>
</evidence>
<dbReference type="InterPro" id="IPR050796">
    <property type="entry name" value="SCF_F-box_component"/>
</dbReference>
<reference evidence="3 4" key="1">
    <citation type="submission" date="2022-01" db="EMBL/GenBank/DDBJ databases">
        <authorList>
            <person name="Xiong W."/>
            <person name="Schranz E."/>
        </authorList>
    </citation>
    <scope>NUCLEOTIDE SEQUENCE [LARGE SCALE GENOMIC DNA]</scope>
</reference>
<sequence>MNTELPSEILFSHILPRLPAKYVSRFKCVSKQWNSFLRTPYFSTIHLNHVTNDDHQNHHKFLFFSSSINPKVFHNLDCETPDQDGLPVSRSLPFEVSSARMIFITSLNGLVCVGITEPGCNNVYSNMILWNPCTNDYKILSKPNSHVDCYRVTVKASGLYYCSSDDDYRLLRVTTSLNVYIYSLKSDSWRMLDSMKVLNSISTVTSETWGASTLQNENLYFLTKRVNKYHQLISYSIIRFDTKTEKFKELPTPSPQDDTTICLNSVLLHKDQLIHLCEMYSFCKVNSKEAELSAKLWRIDGDGDGDWTKVGTYAIPRNFYGYEPLHLMRDGNWATLCRSKCHVYKLDPARDFQKISHRIDNPPKGKYVETLVSPNW</sequence>
<evidence type="ECO:0000313" key="4">
    <source>
        <dbReference type="Proteomes" id="UP001157418"/>
    </source>
</evidence>
<dbReference type="NCBIfam" id="TIGR01640">
    <property type="entry name" value="F_box_assoc_1"/>
    <property type="match status" value="1"/>
</dbReference>
<name>A0AAU9M307_9ASTR</name>
<evidence type="ECO:0008006" key="5">
    <source>
        <dbReference type="Google" id="ProtNLM"/>
    </source>
</evidence>
<comment type="caution">
    <text evidence="3">The sequence shown here is derived from an EMBL/GenBank/DDBJ whole genome shotgun (WGS) entry which is preliminary data.</text>
</comment>
<dbReference type="Gene3D" id="2.120.10.80">
    <property type="entry name" value="Kelch-type beta propeller"/>
    <property type="match status" value="1"/>
</dbReference>
<dbReference type="AlphaFoldDB" id="A0AAU9M307"/>
<dbReference type="InterPro" id="IPR017451">
    <property type="entry name" value="F-box-assoc_interact_dom"/>
</dbReference>
<dbReference type="InterPro" id="IPR006527">
    <property type="entry name" value="F-box-assoc_dom_typ1"/>
</dbReference>
<feature type="domain" description="F-box" evidence="1">
    <location>
        <begin position="5"/>
        <end position="42"/>
    </location>
</feature>
<dbReference type="InterPro" id="IPR011043">
    <property type="entry name" value="Gal_Oxase/kelch_b-propeller"/>
</dbReference>
<protein>
    <recommendedName>
        <fullName evidence="5">F-box domain-containing protein</fullName>
    </recommendedName>
</protein>
<keyword evidence="4" id="KW-1185">Reference proteome</keyword>
<dbReference type="InterPro" id="IPR001810">
    <property type="entry name" value="F-box_dom"/>
</dbReference>
<dbReference type="Pfam" id="PF00646">
    <property type="entry name" value="F-box"/>
    <property type="match status" value="1"/>
</dbReference>
<dbReference type="SUPFAM" id="SSF50965">
    <property type="entry name" value="Galactose oxidase, central domain"/>
    <property type="match status" value="1"/>
</dbReference>
<accession>A0AAU9M307</accession>
<feature type="domain" description="F-box associated beta-propeller type 1" evidence="2">
    <location>
        <begin position="122"/>
        <end position="282"/>
    </location>
</feature>
<gene>
    <name evidence="3" type="ORF">LVIROSA_LOCUS7409</name>
</gene>
<dbReference type="PANTHER" id="PTHR31672">
    <property type="entry name" value="BNACNNG10540D PROTEIN"/>
    <property type="match status" value="1"/>
</dbReference>
<proteinExistence type="predicted"/>
<dbReference type="SUPFAM" id="SSF81383">
    <property type="entry name" value="F-box domain"/>
    <property type="match status" value="1"/>
</dbReference>
<dbReference type="EMBL" id="CAKMRJ010000649">
    <property type="protein sequence ID" value="CAH1419911.1"/>
    <property type="molecule type" value="Genomic_DNA"/>
</dbReference>
<evidence type="ECO:0000259" key="2">
    <source>
        <dbReference type="Pfam" id="PF07734"/>
    </source>
</evidence>
<organism evidence="3 4">
    <name type="scientific">Lactuca virosa</name>
    <dbReference type="NCBI Taxonomy" id="75947"/>
    <lineage>
        <taxon>Eukaryota</taxon>
        <taxon>Viridiplantae</taxon>
        <taxon>Streptophyta</taxon>
        <taxon>Embryophyta</taxon>
        <taxon>Tracheophyta</taxon>
        <taxon>Spermatophyta</taxon>
        <taxon>Magnoliopsida</taxon>
        <taxon>eudicotyledons</taxon>
        <taxon>Gunneridae</taxon>
        <taxon>Pentapetalae</taxon>
        <taxon>asterids</taxon>
        <taxon>campanulids</taxon>
        <taxon>Asterales</taxon>
        <taxon>Asteraceae</taxon>
        <taxon>Cichorioideae</taxon>
        <taxon>Cichorieae</taxon>
        <taxon>Lactucinae</taxon>
        <taxon>Lactuca</taxon>
    </lineage>
</organism>